<dbReference type="Proteomes" id="UP000013827">
    <property type="component" value="Unassembled WGS sequence"/>
</dbReference>
<dbReference type="Gene3D" id="3.40.50.2300">
    <property type="match status" value="1"/>
</dbReference>
<proteinExistence type="predicted"/>
<reference evidence="10" key="1">
    <citation type="journal article" date="2013" name="Nature">
        <title>Pan genome of the phytoplankton Emiliania underpins its global distribution.</title>
        <authorList>
            <person name="Read B.A."/>
            <person name="Kegel J."/>
            <person name="Klute M.J."/>
            <person name="Kuo A."/>
            <person name="Lefebvre S.C."/>
            <person name="Maumus F."/>
            <person name="Mayer C."/>
            <person name="Miller J."/>
            <person name="Monier A."/>
            <person name="Salamov A."/>
            <person name="Young J."/>
            <person name="Aguilar M."/>
            <person name="Claverie J.M."/>
            <person name="Frickenhaus S."/>
            <person name="Gonzalez K."/>
            <person name="Herman E.K."/>
            <person name="Lin Y.C."/>
            <person name="Napier J."/>
            <person name="Ogata H."/>
            <person name="Sarno A.F."/>
            <person name="Shmutz J."/>
            <person name="Schroeder D."/>
            <person name="de Vargas C."/>
            <person name="Verret F."/>
            <person name="von Dassow P."/>
            <person name="Valentin K."/>
            <person name="Van de Peer Y."/>
            <person name="Wheeler G."/>
            <person name="Dacks J.B."/>
            <person name="Delwiche C.F."/>
            <person name="Dyhrman S.T."/>
            <person name="Glockner G."/>
            <person name="John U."/>
            <person name="Richards T."/>
            <person name="Worden A.Z."/>
            <person name="Zhang X."/>
            <person name="Grigoriev I.V."/>
            <person name="Allen A.E."/>
            <person name="Bidle K."/>
            <person name="Borodovsky M."/>
            <person name="Bowler C."/>
            <person name="Brownlee C."/>
            <person name="Cock J.M."/>
            <person name="Elias M."/>
            <person name="Gladyshev V.N."/>
            <person name="Groth M."/>
            <person name="Guda C."/>
            <person name="Hadaegh A."/>
            <person name="Iglesias-Rodriguez M.D."/>
            <person name="Jenkins J."/>
            <person name="Jones B.M."/>
            <person name="Lawson T."/>
            <person name="Leese F."/>
            <person name="Lindquist E."/>
            <person name="Lobanov A."/>
            <person name="Lomsadze A."/>
            <person name="Malik S.B."/>
            <person name="Marsh M.E."/>
            <person name="Mackinder L."/>
            <person name="Mock T."/>
            <person name="Mueller-Roeber B."/>
            <person name="Pagarete A."/>
            <person name="Parker M."/>
            <person name="Probert I."/>
            <person name="Quesneville H."/>
            <person name="Raines C."/>
            <person name="Rensing S.A."/>
            <person name="Riano-Pachon D.M."/>
            <person name="Richier S."/>
            <person name="Rokitta S."/>
            <person name="Shiraiwa Y."/>
            <person name="Soanes D.M."/>
            <person name="van der Giezen M."/>
            <person name="Wahlund T.M."/>
            <person name="Williams B."/>
            <person name="Wilson W."/>
            <person name="Wolfe G."/>
            <person name="Wurch L.L."/>
        </authorList>
    </citation>
    <scope>NUCLEOTIDE SEQUENCE</scope>
</reference>
<evidence type="ECO:0000256" key="5">
    <source>
        <dbReference type="PROSITE-ProRule" id="PRU00169"/>
    </source>
</evidence>
<dbReference type="GO" id="GO:0000155">
    <property type="term" value="F:phosphorelay sensor kinase activity"/>
    <property type="evidence" value="ECO:0007669"/>
    <property type="project" value="TreeGrafter"/>
</dbReference>
<feature type="domain" description="Histidine kinase" evidence="7">
    <location>
        <begin position="75"/>
        <end position="232"/>
    </location>
</feature>
<dbReference type="GeneID" id="17252098"/>
<dbReference type="eggNOG" id="KOG0519">
    <property type="taxonomic scope" value="Eukaryota"/>
</dbReference>
<dbReference type="SMART" id="SM00387">
    <property type="entry name" value="HATPase_c"/>
    <property type="match status" value="1"/>
</dbReference>
<dbReference type="InterPro" id="IPR036641">
    <property type="entry name" value="HPT_dom_sf"/>
</dbReference>
<name>A0A0D3I3W4_EMIH1</name>
<dbReference type="PRINTS" id="PR00344">
    <property type="entry name" value="BCTRLSENSOR"/>
</dbReference>
<organism evidence="9 10">
    <name type="scientific">Emiliania huxleyi (strain CCMP1516)</name>
    <dbReference type="NCBI Taxonomy" id="280463"/>
    <lineage>
        <taxon>Eukaryota</taxon>
        <taxon>Haptista</taxon>
        <taxon>Haptophyta</taxon>
        <taxon>Prymnesiophyceae</taxon>
        <taxon>Isochrysidales</taxon>
        <taxon>Noelaerhabdaceae</taxon>
        <taxon>Emiliania</taxon>
    </lineage>
</organism>
<feature type="compositionally biased region" description="Polar residues" evidence="6">
    <location>
        <begin position="13"/>
        <end position="29"/>
    </location>
</feature>
<dbReference type="STRING" id="2903.R1DAU3"/>
<dbReference type="SUPFAM" id="SSF52172">
    <property type="entry name" value="CheY-like"/>
    <property type="match status" value="1"/>
</dbReference>
<reference evidence="9" key="2">
    <citation type="submission" date="2024-10" db="UniProtKB">
        <authorList>
            <consortium name="EnsemblProtists"/>
        </authorList>
    </citation>
    <scope>IDENTIFICATION</scope>
</reference>
<comment type="catalytic activity">
    <reaction evidence="1">
        <text>ATP + protein L-histidine = ADP + protein N-phospho-L-histidine.</text>
        <dbReference type="EC" id="2.7.13.3"/>
    </reaction>
</comment>
<evidence type="ECO:0000313" key="9">
    <source>
        <dbReference type="EnsemblProtists" id="EOD05949"/>
    </source>
</evidence>
<dbReference type="InterPro" id="IPR011006">
    <property type="entry name" value="CheY-like_superfamily"/>
</dbReference>
<dbReference type="AlphaFoldDB" id="A0A0D3I3W4"/>
<dbReference type="EC" id="2.7.13.3" evidence="2"/>
<dbReference type="HOGENOM" id="CLU_458170_0_0_1"/>
<keyword evidence="3" id="KW-0808">Transferase</keyword>
<dbReference type="InterPro" id="IPR001789">
    <property type="entry name" value="Sig_transdc_resp-reg_receiver"/>
</dbReference>
<sequence>MWELDQAGGHFPDTSQTLPRHFPDTSQTLSRHFPDTFQTLSRHFPDMWALGQAGEGKQQAGGGNEALLMPSFAEEEVDLVSEIERTVGLLLASPTAKAEVKLKSCFDPRLPHVRVDASRLMRALLNLLTNAIKFTTSGSVTISVKLLSEPPPVGGLCEAHFEVADTGRGMEAEELQRATHPYSRSSTAEGGGMGLGLAIAAKAVAELGGKLELRSEGLGCGTSCSFSVRMQRGGSTCSGSRGSSESLEVSPPAAGRRLRVMLVDDSELLLKSVSEVIAYFGHTISHTAADGEAALQLLRAHSHEIDVAFVDINMPLMRGDEAIRRYREWERGHARPRLRAYAMSGDTNAAMTKQLRVDGFDGILAKPVYPLAFSRICEEVFAALPAAGAAPPPASPPRVVPATLSEAPRGVPATLSEAVGRGAAARAPATGLAAAPAAPAAGSSTLASGSASGSASGAASGAACETEAEMLAALPDSVFNARDFVAVFGIPKDIAAALVVQMDLSLGRGMESMVEAEGAPWDEAGTQSVMGIAHTAKGNALQVCASRLAAASETLEILAAGGKSERASAALAVWRKTAEEFRHFVRCNPRLEDLFE</sequence>
<keyword evidence="10" id="KW-1185">Reference proteome</keyword>
<evidence type="ECO:0000256" key="1">
    <source>
        <dbReference type="ARBA" id="ARBA00000085"/>
    </source>
</evidence>
<feature type="domain" description="Response regulatory" evidence="8">
    <location>
        <begin position="259"/>
        <end position="381"/>
    </location>
</feature>
<dbReference type="SUPFAM" id="SSF55874">
    <property type="entry name" value="ATPase domain of HSP90 chaperone/DNA topoisomerase II/histidine kinase"/>
    <property type="match status" value="1"/>
</dbReference>
<dbReference type="InterPro" id="IPR003594">
    <property type="entry name" value="HATPase_dom"/>
</dbReference>
<accession>A0A0D3I3W4</accession>
<dbReference type="Gene3D" id="3.30.565.10">
    <property type="entry name" value="Histidine kinase-like ATPase, C-terminal domain"/>
    <property type="match status" value="1"/>
</dbReference>
<dbReference type="GO" id="GO:0005886">
    <property type="term" value="C:plasma membrane"/>
    <property type="evidence" value="ECO:0007669"/>
    <property type="project" value="TreeGrafter"/>
</dbReference>
<evidence type="ECO:0000256" key="2">
    <source>
        <dbReference type="ARBA" id="ARBA00012438"/>
    </source>
</evidence>
<dbReference type="CDD" id="cd17546">
    <property type="entry name" value="REC_hyHK_CKI1_RcsC-like"/>
    <property type="match status" value="1"/>
</dbReference>
<evidence type="ECO:0000259" key="7">
    <source>
        <dbReference type="PROSITE" id="PS50109"/>
    </source>
</evidence>
<evidence type="ECO:0000256" key="3">
    <source>
        <dbReference type="ARBA" id="ARBA00022679"/>
    </source>
</evidence>
<dbReference type="PROSITE" id="PS50110">
    <property type="entry name" value="RESPONSE_REGULATORY"/>
    <property type="match status" value="1"/>
</dbReference>
<dbReference type="EnsemblProtists" id="EOD05949">
    <property type="protein sequence ID" value="EOD05949"/>
    <property type="gene ID" value="EMIHUDRAFT_438842"/>
</dbReference>
<evidence type="ECO:0000256" key="4">
    <source>
        <dbReference type="ARBA" id="ARBA00022777"/>
    </source>
</evidence>
<keyword evidence="5" id="KW-0597">Phosphoprotein</keyword>
<dbReference type="InterPro" id="IPR004358">
    <property type="entry name" value="Sig_transdc_His_kin-like_C"/>
</dbReference>
<dbReference type="SMART" id="SM00448">
    <property type="entry name" value="REC"/>
    <property type="match status" value="1"/>
</dbReference>
<dbReference type="InterPro" id="IPR005467">
    <property type="entry name" value="His_kinase_dom"/>
</dbReference>
<evidence type="ECO:0000256" key="6">
    <source>
        <dbReference type="SAM" id="MobiDB-lite"/>
    </source>
</evidence>
<dbReference type="PROSITE" id="PS50109">
    <property type="entry name" value="HIS_KIN"/>
    <property type="match status" value="1"/>
</dbReference>
<dbReference type="Pfam" id="PF02518">
    <property type="entry name" value="HATPase_c"/>
    <property type="match status" value="1"/>
</dbReference>
<dbReference type="GO" id="GO:0009927">
    <property type="term" value="F:histidine phosphotransfer kinase activity"/>
    <property type="evidence" value="ECO:0007669"/>
    <property type="project" value="TreeGrafter"/>
</dbReference>
<keyword evidence="4" id="KW-0418">Kinase</keyword>
<evidence type="ECO:0000313" key="10">
    <source>
        <dbReference type="Proteomes" id="UP000013827"/>
    </source>
</evidence>
<feature type="modified residue" description="4-aspartylphosphate" evidence="5">
    <location>
        <position position="311"/>
    </location>
</feature>
<evidence type="ECO:0000259" key="8">
    <source>
        <dbReference type="PROSITE" id="PS50110"/>
    </source>
</evidence>
<dbReference type="KEGG" id="ehx:EMIHUDRAFT_438842"/>
<dbReference type="InterPro" id="IPR036890">
    <property type="entry name" value="HATPase_C_sf"/>
</dbReference>
<dbReference type="PANTHER" id="PTHR43047">
    <property type="entry name" value="TWO-COMPONENT HISTIDINE PROTEIN KINASE"/>
    <property type="match status" value="1"/>
</dbReference>
<dbReference type="Pfam" id="PF00072">
    <property type="entry name" value="Response_reg"/>
    <property type="match status" value="1"/>
</dbReference>
<dbReference type="PaxDb" id="2903-EOD05949"/>
<dbReference type="PANTHER" id="PTHR43047:SF72">
    <property type="entry name" value="OSMOSENSING HISTIDINE PROTEIN KINASE SLN1"/>
    <property type="match status" value="1"/>
</dbReference>
<dbReference type="RefSeq" id="XP_005758378.1">
    <property type="nucleotide sequence ID" value="XM_005758321.1"/>
</dbReference>
<dbReference type="SUPFAM" id="SSF47226">
    <property type="entry name" value="Histidine-containing phosphotransfer domain, HPT domain"/>
    <property type="match status" value="1"/>
</dbReference>
<feature type="region of interest" description="Disordered" evidence="6">
    <location>
        <begin position="1"/>
        <end position="29"/>
    </location>
</feature>
<protein>
    <recommendedName>
        <fullName evidence="2">histidine kinase</fullName>
        <ecNumber evidence="2">2.7.13.3</ecNumber>
    </recommendedName>
</protein>